<dbReference type="InterPro" id="IPR052728">
    <property type="entry name" value="O2_lipid_transport_reg"/>
</dbReference>
<name>A0AAN5I8P0_9BILA</name>
<dbReference type="PANTHER" id="PTHR11161:SF0">
    <property type="entry name" value="O-ACYLTRANSFERASE LIKE PROTEIN"/>
    <property type="match status" value="1"/>
</dbReference>
<dbReference type="PANTHER" id="PTHR11161">
    <property type="entry name" value="O-ACYLTRANSFERASE"/>
    <property type="match status" value="1"/>
</dbReference>
<evidence type="ECO:0000313" key="2">
    <source>
        <dbReference type="EMBL" id="GMR55589.1"/>
    </source>
</evidence>
<proteinExistence type="predicted"/>
<evidence type="ECO:0000256" key="1">
    <source>
        <dbReference type="SAM" id="Phobius"/>
    </source>
</evidence>
<keyword evidence="1" id="KW-0812">Transmembrane</keyword>
<reference evidence="3" key="1">
    <citation type="submission" date="2022-10" db="EMBL/GenBank/DDBJ databases">
        <title>Genome assembly of Pristionchus species.</title>
        <authorList>
            <person name="Yoshida K."/>
            <person name="Sommer R.J."/>
        </authorList>
    </citation>
    <scope>NUCLEOTIDE SEQUENCE [LARGE SCALE GENOMIC DNA]</scope>
    <source>
        <strain evidence="3">RS5460</strain>
    </source>
</reference>
<feature type="non-terminal residue" evidence="2">
    <location>
        <position position="150"/>
    </location>
</feature>
<keyword evidence="1" id="KW-0472">Membrane</keyword>
<keyword evidence="1" id="KW-1133">Transmembrane helix</keyword>
<organism evidence="2 3">
    <name type="scientific">Pristionchus mayeri</name>
    <dbReference type="NCBI Taxonomy" id="1317129"/>
    <lineage>
        <taxon>Eukaryota</taxon>
        <taxon>Metazoa</taxon>
        <taxon>Ecdysozoa</taxon>
        <taxon>Nematoda</taxon>
        <taxon>Chromadorea</taxon>
        <taxon>Rhabditida</taxon>
        <taxon>Rhabditina</taxon>
        <taxon>Diplogasteromorpha</taxon>
        <taxon>Diplogasteroidea</taxon>
        <taxon>Neodiplogasteridae</taxon>
        <taxon>Pristionchus</taxon>
    </lineage>
</organism>
<dbReference type="Proteomes" id="UP001328107">
    <property type="component" value="Unassembled WGS sequence"/>
</dbReference>
<sequence>MCFLLGIGQRTRALICLFFLSTTITANELRLNNENATRNFETEPGAYFYVFNALLFFLICIAVCASILGWMKGREEELSRTRWKAILAFSIPHNAQSVFSFTRDEDAVACLDAIRFMSFSWVAVMNSVSVAVTGVNGEKIREEADYFFSD</sequence>
<dbReference type="AlphaFoldDB" id="A0AAN5I8P0"/>
<accession>A0AAN5I8P0</accession>
<evidence type="ECO:0000313" key="3">
    <source>
        <dbReference type="Proteomes" id="UP001328107"/>
    </source>
</evidence>
<dbReference type="EMBL" id="BTRK01000005">
    <property type="protein sequence ID" value="GMR55589.1"/>
    <property type="molecule type" value="Genomic_DNA"/>
</dbReference>
<keyword evidence="3" id="KW-1185">Reference proteome</keyword>
<protein>
    <submittedName>
        <fullName evidence="2">Uncharacterized protein</fullName>
    </submittedName>
</protein>
<gene>
    <name evidence="2" type="ORF">PMAYCL1PPCAC_25784</name>
</gene>
<comment type="caution">
    <text evidence="2">The sequence shown here is derived from an EMBL/GenBank/DDBJ whole genome shotgun (WGS) entry which is preliminary data.</text>
</comment>
<feature type="transmembrane region" description="Helical" evidence="1">
    <location>
        <begin position="46"/>
        <end position="70"/>
    </location>
</feature>